<gene>
    <name evidence="7" type="ORF">FSB76_23870</name>
</gene>
<dbReference type="InterPro" id="IPR013783">
    <property type="entry name" value="Ig-like_fold"/>
</dbReference>
<comment type="catalytic activity">
    <reaction evidence="1">
        <text>ATP + protein L-histidine = ADP + protein N-phospho-L-histidine.</text>
        <dbReference type="EC" id="2.7.13.3"/>
    </reaction>
</comment>
<dbReference type="GO" id="GO:0000155">
    <property type="term" value="F:phosphorelay sensor kinase activity"/>
    <property type="evidence" value="ECO:0007669"/>
    <property type="project" value="InterPro"/>
</dbReference>
<dbReference type="Gene3D" id="1.10.287.130">
    <property type="match status" value="1"/>
</dbReference>
<keyword evidence="4" id="KW-0472">Membrane</keyword>
<dbReference type="Proteomes" id="UP000321362">
    <property type="component" value="Chromosome"/>
</dbReference>
<dbReference type="OrthoDB" id="9806995at2"/>
<organism evidence="7 8">
    <name type="scientific">Mucilaginibacter ginsenosidivorax</name>
    <dbReference type="NCBI Taxonomy" id="862126"/>
    <lineage>
        <taxon>Bacteria</taxon>
        <taxon>Pseudomonadati</taxon>
        <taxon>Bacteroidota</taxon>
        <taxon>Sphingobacteriia</taxon>
        <taxon>Sphingobacteriales</taxon>
        <taxon>Sphingobacteriaceae</taxon>
        <taxon>Mucilaginibacter</taxon>
    </lineage>
</organism>
<dbReference type="PANTHER" id="PTHR43547">
    <property type="entry name" value="TWO-COMPONENT HISTIDINE KINASE"/>
    <property type="match status" value="1"/>
</dbReference>
<dbReference type="InterPro" id="IPR003594">
    <property type="entry name" value="HATPase_dom"/>
</dbReference>
<keyword evidence="4" id="KW-1133">Transmembrane helix</keyword>
<evidence type="ECO:0000256" key="3">
    <source>
        <dbReference type="ARBA" id="ARBA00022553"/>
    </source>
</evidence>
<name>A0A5B8W5A1_9SPHI</name>
<dbReference type="KEGG" id="mgk:FSB76_23870"/>
<reference evidence="7 8" key="1">
    <citation type="journal article" date="2013" name="J. Microbiol.">
        <title>Mucilaginibacter ginsenosidivorax sp. nov., with ginsenoside converting activity isolated from sediment.</title>
        <authorList>
            <person name="Kim J.K."/>
            <person name="Choi T.E."/>
            <person name="Liu Q.M."/>
            <person name="Park H.Y."/>
            <person name="Yi T.H."/>
            <person name="Yoon M.H."/>
            <person name="Kim S.C."/>
            <person name="Im W.T."/>
        </authorList>
    </citation>
    <scope>NUCLEOTIDE SEQUENCE [LARGE SCALE GENOMIC DNA]</scope>
    <source>
        <strain evidence="7 8">KHI28</strain>
    </source>
</reference>
<dbReference type="EC" id="2.7.13.3" evidence="2"/>
<sequence length="1034" mass="116817">MRVLIVCCIILFNVPLLNAQQLFVEKYPMNVYGAGIQSWTMAQDNQGVLYIANNDGVVKYDGLIWDLMPIANQNYVFSLGLDSKNEIFVGSYNELGYFRKDSAANYKYHTLLPLLPKTYKNLNDIRQTIVFNDEVFFNNNKNIFRYSKGRLKILNIADNWLFRLKKQLFSLSSAGLLVYKNGQFADAGFAKQIAGLHLKRIADYENGKYLLLDDNNRIWSLNPLEADSSKKIVLLTKNPVTSTKNNPVRSLIYLDMGKIAIVAEEGVYLLNKAGETVNFNSKDMLGLNLNTGFCFLDKAQNIWLGADTYITQLISSSPLSIYDNNNGLDGTILSLGKKGNDLYVGTDKALYYKNNNSTFSAIPGTETENWNMFNFGNKLYLAHRNGVFEIQGKKAIPLIHHWFIQTLGEVKNRPDCMIMGTYNTGIWLLSKEGNTWHEKKIRGFEQETRYIQQDDEGNVWISHYNKGIYKLRLNTQMDSVISTAFYDTQNGLPSTLNNRIYRLNGRIIATTTNGFYSYNKTKNRFEPDAVLGKVSQGVCIYTATQTAKGDIYFWGAPSKKEQNAGAFIKQPNGAFRLLFTPFKKIALATHGLLPVDVDAPVLAAGANQVWIGNLKRVVNYSPNQPTYYNKALPVYIKTVKAADSTIFATGAGLPQNDIPFSKNRLKFVFTSPFFEDADKILYQYQLNGFEDKWSGWSHDREVSFTNLADGDYTFFVRAKNIYGQISRTDSYSFHVNAPWFKTWWAYLLYAFTAALLFYLFGILNNGRINRQKLVLEQKVKEKTRELSDKNDEILAQSKALQESNLTKDKLFSIISHDLRGPIGQLKQTLDLVKSGSISLAELEELIPHLDENIGSAFSLTDNLLYWAKSQMDGIQVNPVLFDVMEIADENYHLFKLNTDNKHIELVNNINKSIAVYGDRDMIKLVLRNLLGNATKFTAVDGKITLGYSTKPGFVEVYVEDTGGGMSAEDIAKIFRKENFHKDGTSGEKGSGLGLSLCQDFIEKNGGKLTIQSELGKGSKISFWLKSHDKISTVK</sequence>
<dbReference type="Pfam" id="PF02518">
    <property type="entry name" value="HATPase_c"/>
    <property type="match status" value="1"/>
</dbReference>
<dbReference type="PRINTS" id="PR00344">
    <property type="entry name" value="BCTRLSENSOR"/>
</dbReference>
<dbReference type="SUPFAM" id="SSF63829">
    <property type="entry name" value="Calcium-dependent phosphotriesterase"/>
    <property type="match status" value="1"/>
</dbReference>
<keyword evidence="5" id="KW-0732">Signal</keyword>
<dbReference type="Gene3D" id="3.30.565.10">
    <property type="entry name" value="Histidine kinase-like ATPase, C-terminal domain"/>
    <property type="match status" value="1"/>
</dbReference>
<dbReference type="Pfam" id="PF07495">
    <property type="entry name" value="Y_Y_Y"/>
    <property type="match status" value="1"/>
</dbReference>
<keyword evidence="8" id="KW-1185">Reference proteome</keyword>
<dbReference type="Gene3D" id="2.130.10.10">
    <property type="entry name" value="YVTN repeat-like/Quinoprotein amine dehydrogenase"/>
    <property type="match status" value="2"/>
</dbReference>
<keyword evidence="4" id="KW-0812">Transmembrane</keyword>
<feature type="domain" description="Histidine kinase" evidence="6">
    <location>
        <begin position="813"/>
        <end position="1028"/>
    </location>
</feature>
<dbReference type="SUPFAM" id="SSF47384">
    <property type="entry name" value="Homodimeric domain of signal transducing histidine kinase"/>
    <property type="match status" value="1"/>
</dbReference>
<dbReference type="InterPro" id="IPR004358">
    <property type="entry name" value="Sig_transdc_His_kin-like_C"/>
</dbReference>
<proteinExistence type="predicted"/>
<dbReference type="SUPFAM" id="SSF55874">
    <property type="entry name" value="ATPase domain of HSP90 chaperone/DNA topoisomerase II/histidine kinase"/>
    <property type="match status" value="1"/>
</dbReference>
<dbReference type="InterPro" id="IPR036097">
    <property type="entry name" value="HisK_dim/P_sf"/>
</dbReference>
<dbReference type="InterPro" id="IPR005467">
    <property type="entry name" value="His_kinase_dom"/>
</dbReference>
<dbReference type="PROSITE" id="PS50109">
    <property type="entry name" value="HIS_KIN"/>
    <property type="match status" value="1"/>
</dbReference>
<dbReference type="InterPro" id="IPR036890">
    <property type="entry name" value="HATPase_C_sf"/>
</dbReference>
<dbReference type="CDD" id="cd00082">
    <property type="entry name" value="HisKA"/>
    <property type="match status" value="1"/>
</dbReference>
<dbReference type="SMART" id="SM00387">
    <property type="entry name" value="HATPase_c"/>
    <property type="match status" value="1"/>
</dbReference>
<feature type="transmembrane region" description="Helical" evidence="4">
    <location>
        <begin position="743"/>
        <end position="763"/>
    </location>
</feature>
<dbReference type="EMBL" id="CP042437">
    <property type="protein sequence ID" value="QEC78841.1"/>
    <property type="molecule type" value="Genomic_DNA"/>
</dbReference>
<evidence type="ECO:0000256" key="4">
    <source>
        <dbReference type="SAM" id="Phobius"/>
    </source>
</evidence>
<dbReference type="PANTHER" id="PTHR43547:SF2">
    <property type="entry name" value="HYBRID SIGNAL TRANSDUCTION HISTIDINE KINASE C"/>
    <property type="match status" value="1"/>
</dbReference>
<dbReference type="InterPro" id="IPR015943">
    <property type="entry name" value="WD40/YVTN_repeat-like_dom_sf"/>
</dbReference>
<keyword evidence="3" id="KW-0597">Phosphoprotein</keyword>
<evidence type="ECO:0000259" key="6">
    <source>
        <dbReference type="PROSITE" id="PS50109"/>
    </source>
</evidence>
<evidence type="ECO:0000256" key="5">
    <source>
        <dbReference type="SAM" id="SignalP"/>
    </source>
</evidence>
<feature type="chain" id="PRO_5023124025" description="histidine kinase" evidence="5">
    <location>
        <begin position="20"/>
        <end position="1034"/>
    </location>
</feature>
<dbReference type="InterPro" id="IPR011123">
    <property type="entry name" value="Y_Y_Y"/>
</dbReference>
<protein>
    <recommendedName>
        <fullName evidence="2">histidine kinase</fullName>
        <ecNumber evidence="2">2.7.13.3</ecNumber>
    </recommendedName>
</protein>
<dbReference type="InterPro" id="IPR003661">
    <property type="entry name" value="HisK_dim/P_dom"/>
</dbReference>
<dbReference type="Gene3D" id="2.60.40.10">
    <property type="entry name" value="Immunoglobulins"/>
    <property type="match status" value="1"/>
</dbReference>
<dbReference type="RefSeq" id="WP_147057869.1">
    <property type="nucleotide sequence ID" value="NZ_CP042437.1"/>
</dbReference>
<feature type="signal peptide" evidence="5">
    <location>
        <begin position="1"/>
        <end position="19"/>
    </location>
</feature>
<dbReference type="AlphaFoldDB" id="A0A5B8W5A1"/>
<evidence type="ECO:0000256" key="2">
    <source>
        <dbReference type="ARBA" id="ARBA00012438"/>
    </source>
</evidence>
<evidence type="ECO:0000256" key="1">
    <source>
        <dbReference type="ARBA" id="ARBA00000085"/>
    </source>
</evidence>
<evidence type="ECO:0000313" key="8">
    <source>
        <dbReference type="Proteomes" id="UP000321362"/>
    </source>
</evidence>
<evidence type="ECO:0000313" key="7">
    <source>
        <dbReference type="EMBL" id="QEC78841.1"/>
    </source>
</evidence>
<accession>A0A5B8W5A1</accession>